<dbReference type="InterPro" id="IPR046848">
    <property type="entry name" value="E_motif"/>
</dbReference>
<dbReference type="Pfam" id="PF20431">
    <property type="entry name" value="E_motif"/>
    <property type="match status" value="1"/>
</dbReference>
<dbReference type="EMBL" id="CAMGYJ010000006">
    <property type="protein sequence ID" value="CAI0438887.1"/>
    <property type="molecule type" value="Genomic_DNA"/>
</dbReference>
<name>A0AAV0LY77_9ROSI</name>
<proteinExistence type="predicted"/>
<protein>
    <recommendedName>
        <fullName evidence="3">Pentatricopeptide repeat-containing protein</fullName>
    </recommendedName>
</protein>
<dbReference type="GO" id="GO:0003723">
    <property type="term" value="F:RNA binding"/>
    <property type="evidence" value="ECO:0007669"/>
    <property type="project" value="InterPro"/>
</dbReference>
<sequence length="101" mass="11350">MVDLYGRAGRFDEAKRFIAENGISHLSAVWKSLLSSCRLQKNSETGKWACERLLELEPLDSGSYVLCSNMFAADDHWDEAAEARSLMLQSIVNKVPGQSWI</sequence>
<keyword evidence="2" id="KW-1185">Reference proteome</keyword>
<dbReference type="PANTHER" id="PTHR47926:SF347">
    <property type="entry name" value="PENTATRICOPEPTIDE REPEAT-CONTAINING PROTEIN"/>
    <property type="match status" value="1"/>
</dbReference>
<dbReference type="PANTHER" id="PTHR47926">
    <property type="entry name" value="PENTATRICOPEPTIDE REPEAT-CONTAINING PROTEIN"/>
    <property type="match status" value="1"/>
</dbReference>
<evidence type="ECO:0008006" key="3">
    <source>
        <dbReference type="Google" id="ProtNLM"/>
    </source>
</evidence>
<accession>A0AAV0LY77</accession>
<comment type="caution">
    <text evidence="1">The sequence shown here is derived from an EMBL/GenBank/DDBJ whole genome shotgun (WGS) entry which is preliminary data.</text>
</comment>
<dbReference type="Gene3D" id="1.25.40.10">
    <property type="entry name" value="Tetratricopeptide repeat domain"/>
    <property type="match status" value="1"/>
</dbReference>
<dbReference type="InterPro" id="IPR011990">
    <property type="entry name" value="TPR-like_helical_dom_sf"/>
</dbReference>
<evidence type="ECO:0000313" key="2">
    <source>
        <dbReference type="Proteomes" id="UP001154282"/>
    </source>
</evidence>
<dbReference type="AlphaFoldDB" id="A0AAV0LY77"/>
<reference evidence="1" key="1">
    <citation type="submission" date="2022-08" db="EMBL/GenBank/DDBJ databases">
        <authorList>
            <person name="Gutierrez-Valencia J."/>
        </authorList>
    </citation>
    <scope>NUCLEOTIDE SEQUENCE</scope>
</reference>
<evidence type="ECO:0000313" key="1">
    <source>
        <dbReference type="EMBL" id="CAI0438887.1"/>
    </source>
</evidence>
<dbReference type="InterPro" id="IPR046960">
    <property type="entry name" value="PPR_At4g14850-like_plant"/>
</dbReference>
<dbReference type="GO" id="GO:0009451">
    <property type="term" value="P:RNA modification"/>
    <property type="evidence" value="ECO:0007669"/>
    <property type="project" value="InterPro"/>
</dbReference>
<gene>
    <name evidence="1" type="ORF">LITE_LOCUS25946</name>
</gene>
<organism evidence="1 2">
    <name type="scientific">Linum tenue</name>
    <dbReference type="NCBI Taxonomy" id="586396"/>
    <lineage>
        <taxon>Eukaryota</taxon>
        <taxon>Viridiplantae</taxon>
        <taxon>Streptophyta</taxon>
        <taxon>Embryophyta</taxon>
        <taxon>Tracheophyta</taxon>
        <taxon>Spermatophyta</taxon>
        <taxon>Magnoliopsida</taxon>
        <taxon>eudicotyledons</taxon>
        <taxon>Gunneridae</taxon>
        <taxon>Pentapetalae</taxon>
        <taxon>rosids</taxon>
        <taxon>fabids</taxon>
        <taxon>Malpighiales</taxon>
        <taxon>Linaceae</taxon>
        <taxon>Linum</taxon>
    </lineage>
</organism>
<dbReference type="Proteomes" id="UP001154282">
    <property type="component" value="Unassembled WGS sequence"/>
</dbReference>